<organism evidence="1 2">
    <name type="scientific">Alligator mississippiensis</name>
    <name type="common">American alligator</name>
    <dbReference type="NCBI Taxonomy" id="8496"/>
    <lineage>
        <taxon>Eukaryota</taxon>
        <taxon>Metazoa</taxon>
        <taxon>Chordata</taxon>
        <taxon>Craniata</taxon>
        <taxon>Vertebrata</taxon>
        <taxon>Euteleostomi</taxon>
        <taxon>Archelosauria</taxon>
        <taxon>Archosauria</taxon>
        <taxon>Crocodylia</taxon>
        <taxon>Alligatoridae</taxon>
        <taxon>Alligatorinae</taxon>
        <taxon>Alligator</taxon>
    </lineage>
</organism>
<dbReference type="AlphaFoldDB" id="A0A151NB55"/>
<protein>
    <submittedName>
        <fullName evidence="1">Uncharacterized protein</fullName>
    </submittedName>
</protein>
<dbReference type="Proteomes" id="UP000050525">
    <property type="component" value="Unassembled WGS sequence"/>
</dbReference>
<sequence length="77" mass="8911">MQVLRILQECHIVKSCKKLRKKISVNSSSKTVDFILHVVSHSSSQERQRQLLKKDLEKGWIIGCRFKPPVAKRGEKP</sequence>
<accession>A0A151NB55</accession>
<dbReference type="EMBL" id="AKHW03003682">
    <property type="protein sequence ID" value="KYO33725.1"/>
    <property type="molecule type" value="Genomic_DNA"/>
</dbReference>
<gene>
    <name evidence="1" type="ORF">Y1Q_0008851</name>
</gene>
<name>A0A151NB55_ALLMI</name>
<evidence type="ECO:0000313" key="1">
    <source>
        <dbReference type="EMBL" id="KYO33725.1"/>
    </source>
</evidence>
<keyword evidence="2" id="KW-1185">Reference proteome</keyword>
<proteinExistence type="predicted"/>
<evidence type="ECO:0000313" key="2">
    <source>
        <dbReference type="Proteomes" id="UP000050525"/>
    </source>
</evidence>
<comment type="caution">
    <text evidence="1">The sequence shown here is derived from an EMBL/GenBank/DDBJ whole genome shotgun (WGS) entry which is preliminary data.</text>
</comment>
<reference evidence="1 2" key="1">
    <citation type="journal article" date="2012" name="Genome Biol.">
        <title>Sequencing three crocodilian genomes to illuminate the evolution of archosaurs and amniotes.</title>
        <authorList>
            <person name="St John J.A."/>
            <person name="Braun E.L."/>
            <person name="Isberg S.R."/>
            <person name="Miles L.G."/>
            <person name="Chong A.Y."/>
            <person name="Gongora J."/>
            <person name="Dalzell P."/>
            <person name="Moran C."/>
            <person name="Bed'hom B."/>
            <person name="Abzhanov A."/>
            <person name="Burgess S.C."/>
            <person name="Cooksey A.M."/>
            <person name="Castoe T.A."/>
            <person name="Crawford N.G."/>
            <person name="Densmore L.D."/>
            <person name="Drew J.C."/>
            <person name="Edwards S.V."/>
            <person name="Faircloth B.C."/>
            <person name="Fujita M.K."/>
            <person name="Greenwold M.J."/>
            <person name="Hoffmann F.G."/>
            <person name="Howard J.M."/>
            <person name="Iguchi T."/>
            <person name="Janes D.E."/>
            <person name="Khan S.Y."/>
            <person name="Kohno S."/>
            <person name="de Koning A.J."/>
            <person name="Lance S.L."/>
            <person name="McCarthy F.M."/>
            <person name="McCormack J.E."/>
            <person name="Merchant M.E."/>
            <person name="Peterson D.G."/>
            <person name="Pollock D.D."/>
            <person name="Pourmand N."/>
            <person name="Raney B.J."/>
            <person name="Roessler K.A."/>
            <person name="Sanford J.R."/>
            <person name="Sawyer R.H."/>
            <person name="Schmidt C.J."/>
            <person name="Triplett E.W."/>
            <person name="Tuberville T.D."/>
            <person name="Venegas-Anaya M."/>
            <person name="Howard J.T."/>
            <person name="Jarvis E.D."/>
            <person name="Guillette L.J.Jr."/>
            <person name="Glenn T.C."/>
            <person name="Green R.E."/>
            <person name="Ray D.A."/>
        </authorList>
    </citation>
    <scope>NUCLEOTIDE SEQUENCE [LARGE SCALE GENOMIC DNA]</scope>
    <source>
        <strain evidence="1">KSC_2009_1</strain>
    </source>
</reference>